<proteinExistence type="inferred from homology"/>
<dbReference type="InterPro" id="IPR050743">
    <property type="entry name" value="2-oxoacid_DH_E2_comp"/>
</dbReference>
<dbReference type="OrthoDB" id="9805770at2"/>
<dbReference type="SUPFAM" id="SSF52777">
    <property type="entry name" value="CoA-dependent acyltransferases"/>
    <property type="match status" value="1"/>
</dbReference>
<dbReference type="EMBL" id="PNYC01000009">
    <property type="protein sequence ID" value="PMS35803.1"/>
    <property type="molecule type" value="Genomic_DNA"/>
</dbReference>
<evidence type="ECO:0000256" key="5">
    <source>
        <dbReference type="ARBA" id="ARBA00022823"/>
    </source>
</evidence>
<evidence type="ECO:0000313" key="11">
    <source>
        <dbReference type="Proteomes" id="UP000235777"/>
    </source>
</evidence>
<comment type="subunit">
    <text evidence="3">Forms a 24-polypeptide structural core with octahedral symmetry.</text>
</comment>
<dbReference type="PANTHER" id="PTHR43178:SF12">
    <property type="entry name" value="DIHYDROLIPOAMIDE ACETYLTRANSFERASE COMPONENT OF PYRUVATE DEHYDROGENASE COMPLEX"/>
    <property type="match status" value="1"/>
</dbReference>
<dbReference type="Pfam" id="PF00198">
    <property type="entry name" value="2-oxoacid_dh"/>
    <property type="match status" value="1"/>
</dbReference>
<evidence type="ECO:0000256" key="1">
    <source>
        <dbReference type="ARBA" id="ARBA00001938"/>
    </source>
</evidence>
<dbReference type="InterPro" id="IPR001078">
    <property type="entry name" value="2-oxoacid_DH_actylTfrase"/>
</dbReference>
<dbReference type="Pfam" id="PF02817">
    <property type="entry name" value="E3_binding"/>
    <property type="match status" value="1"/>
</dbReference>
<dbReference type="PANTHER" id="PTHR43178">
    <property type="entry name" value="DIHYDROLIPOAMIDE ACETYLTRANSFERASE COMPONENT OF PYRUVATE DEHYDROGENASE COMPLEX"/>
    <property type="match status" value="1"/>
</dbReference>
<keyword evidence="4 7" id="KW-0808">Transferase</keyword>
<dbReference type="InterPro" id="IPR000089">
    <property type="entry name" value="Biotin_lipoyl"/>
</dbReference>
<feature type="domain" description="Lipoyl-binding" evidence="8">
    <location>
        <begin position="1"/>
        <end position="76"/>
    </location>
</feature>
<dbReference type="STRING" id="863227.GCA_000373005_05377"/>
<dbReference type="Pfam" id="PF00364">
    <property type="entry name" value="Biotin_lipoyl"/>
    <property type="match status" value="1"/>
</dbReference>
<keyword evidence="6 7" id="KW-0012">Acyltransferase</keyword>
<evidence type="ECO:0000256" key="7">
    <source>
        <dbReference type="RuleBase" id="RU003423"/>
    </source>
</evidence>
<dbReference type="InterPro" id="IPR036625">
    <property type="entry name" value="E3-bd_dom_sf"/>
</dbReference>
<dbReference type="EC" id="2.3.1.-" evidence="7"/>
<evidence type="ECO:0000259" key="8">
    <source>
        <dbReference type="PROSITE" id="PS50968"/>
    </source>
</evidence>
<dbReference type="Gene3D" id="3.30.559.10">
    <property type="entry name" value="Chloramphenicol acetyltransferase-like domain"/>
    <property type="match status" value="1"/>
</dbReference>
<dbReference type="SUPFAM" id="SSF51230">
    <property type="entry name" value="Single hybrid motif"/>
    <property type="match status" value="1"/>
</dbReference>
<keyword evidence="11" id="KW-1185">Reference proteome</keyword>
<dbReference type="InterPro" id="IPR004167">
    <property type="entry name" value="PSBD"/>
</dbReference>
<feature type="domain" description="Peripheral subunit-binding (PSBD)" evidence="9">
    <location>
        <begin position="125"/>
        <end position="162"/>
    </location>
</feature>
<dbReference type="AlphaFoldDB" id="A0A2N7X222"/>
<dbReference type="GO" id="GO:0016407">
    <property type="term" value="F:acetyltransferase activity"/>
    <property type="evidence" value="ECO:0007669"/>
    <property type="project" value="TreeGrafter"/>
</dbReference>
<evidence type="ECO:0000256" key="3">
    <source>
        <dbReference type="ARBA" id="ARBA00011484"/>
    </source>
</evidence>
<dbReference type="CDD" id="cd06849">
    <property type="entry name" value="lipoyl_domain"/>
    <property type="match status" value="1"/>
</dbReference>
<gene>
    <name evidence="10" type="ORF">C0Z20_15830</name>
</gene>
<dbReference type="PROSITE" id="PS51826">
    <property type="entry name" value="PSBD"/>
    <property type="match status" value="1"/>
</dbReference>
<dbReference type="RefSeq" id="WP_018443989.1">
    <property type="nucleotide sequence ID" value="NZ_KB890218.1"/>
</dbReference>
<reference evidence="10 11" key="1">
    <citation type="submission" date="2018-01" db="EMBL/GenBank/DDBJ databases">
        <title>Whole genome analyses suggest that Burkholderia sensu lato contains two further novel genera in the rhizoxinica-symbiotica group Mycetohabitans gen. nov., and Trinickia gen. nov.: implications for the evolution of diazotrophy and nodulation in the Burkholderiaceae.</title>
        <authorList>
            <person name="Estrada-de los Santos P."/>
            <person name="Palmer M."/>
            <person name="Chavez-Ramirez B."/>
            <person name="Beukes C."/>
            <person name="Steenkamp E.T."/>
            <person name="Hirsch A.M."/>
            <person name="Manyaka P."/>
            <person name="Maluk M."/>
            <person name="Lafos M."/>
            <person name="Crook M."/>
            <person name="Gross E."/>
            <person name="Simon M.F."/>
            <person name="Bueno dos Reis Junior F."/>
            <person name="Poole P.S."/>
            <person name="Venter S.N."/>
            <person name="James E.K."/>
        </authorList>
    </citation>
    <scope>NUCLEOTIDE SEQUENCE [LARGE SCALE GENOMIC DNA]</scope>
    <source>
        <strain evidence="10 11">JPY 581</strain>
    </source>
</reference>
<comment type="similarity">
    <text evidence="2 7">Belongs to the 2-oxoacid dehydrogenase family.</text>
</comment>
<evidence type="ECO:0000313" key="10">
    <source>
        <dbReference type="EMBL" id="PMS35803.1"/>
    </source>
</evidence>
<evidence type="ECO:0000256" key="4">
    <source>
        <dbReference type="ARBA" id="ARBA00022679"/>
    </source>
</evidence>
<dbReference type="PROSITE" id="PS00189">
    <property type="entry name" value="LIPOYL"/>
    <property type="match status" value="1"/>
</dbReference>
<dbReference type="InterPro" id="IPR003016">
    <property type="entry name" value="2-oxoA_DH_lipoyl-BS"/>
</dbReference>
<evidence type="ECO:0000259" key="9">
    <source>
        <dbReference type="PROSITE" id="PS51826"/>
    </source>
</evidence>
<sequence>MKMFKLPDLGEGLQEAEIIEWHVDEGDEVKADQPLLSVETAKAIVEIPSPQAGRIAKRFGKKGDIVHLGAALVGFEGADSDDAGTVVGRMPEASGTARTARERHAPAPRVYGGLSGVGTGSTSIKATPAVRALARKLDIDLAMVTPSGMDGIVTSADVQRTAKLLSELGPPEELRGVRRAMAQNMGRAQSEVAAATVIDDADIHAWKPSTDVTIRLIRALVAGCRAEPGLNAWFDGRAARRHVLSKIDVGIAVDLPDGLFVPVLRDVAHRDAADLRAGLDRMRADVKARKIPPEELRGATITLSNFGMIAGKYAAPIVVPPTVAILGAGRMHDEVVASEGEAAVHRVLPLSLTFDHRVVTGGEAARFLAAVIADLQQAL</sequence>
<dbReference type="Proteomes" id="UP000235777">
    <property type="component" value="Unassembled WGS sequence"/>
</dbReference>
<dbReference type="Gene3D" id="2.40.50.100">
    <property type="match status" value="1"/>
</dbReference>
<dbReference type="InterPro" id="IPR023213">
    <property type="entry name" value="CAT-like_dom_sf"/>
</dbReference>
<name>A0A2N7X222_9BURK</name>
<keyword evidence="5 7" id="KW-0450">Lipoyl</keyword>
<dbReference type="InterPro" id="IPR011053">
    <property type="entry name" value="Single_hybrid_motif"/>
</dbReference>
<dbReference type="PROSITE" id="PS50968">
    <property type="entry name" value="BIOTINYL_LIPOYL"/>
    <property type="match status" value="1"/>
</dbReference>
<dbReference type="GO" id="GO:0005737">
    <property type="term" value="C:cytoplasm"/>
    <property type="evidence" value="ECO:0007669"/>
    <property type="project" value="TreeGrafter"/>
</dbReference>
<organism evidence="10 11">
    <name type="scientific">Trinickia symbiotica</name>
    <dbReference type="NCBI Taxonomy" id="863227"/>
    <lineage>
        <taxon>Bacteria</taxon>
        <taxon>Pseudomonadati</taxon>
        <taxon>Pseudomonadota</taxon>
        <taxon>Betaproteobacteria</taxon>
        <taxon>Burkholderiales</taxon>
        <taxon>Burkholderiaceae</taxon>
        <taxon>Trinickia</taxon>
    </lineage>
</organism>
<comment type="cofactor">
    <cofactor evidence="1 7">
        <name>(R)-lipoate</name>
        <dbReference type="ChEBI" id="CHEBI:83088"/>
    </cofactor>
</comment>
<evidence type="ECO:0000256" key="2">
    <source>
        <dbReference type="ARBA" id="ARBA00007317"/>
    </source>
</evidence>
<protein>
    <recommendedName>
        <fullName evidence="7">Dihydrolipoamide acetyltransferase component of pyruvate dehydrogenase complex</fullName>
        <ecNumber evidence="7">2.3.1.-</ecNumber>
    </recommendedName>
</protein>
<dbReference type="GO" id="GO:0031405">
    <property type="term" value="F:lipoic acid binding"/>
    <property type="evidence" value="ECO:0007669"/>
    <property type="project" value="TreeGrafter"/>
</dbReference>
<dbReference type="Gene3D" id="4.10.320.10">
    <property type="entry name" value="E3-binding domain"/>
    <property type="match status" value="1"/>
</dbReference>
<dbReference type="SUPFAM" id="SSF47005">
    <property type="entry name" value="Peripheral subunit-binding domain of 2-oxo acid dehydrogenase complex"/>
    <property type="match status" value="1"/>
</dbReference>
<comment type="caution">
    <text evidence="10">The sequence shown here is derived from an EMBL/GenBank/DDBJ whole genome shotgun (WGS) entry which is preliminary data.</text>
</comment>
<accession>A0A2N7X222</accession>
<evidence type="ECO:0000256" key="6">
    <source>
        <dbReference type="ARBA" id="ARBA00023315"/>
    </source>
</evidence>